<dbReference type="GO" id="GO:0004175">
    <property type="term" value="F:endopeptidase activity"/>
    <property type="evidence" value="ECO:0007669"/>
    <property type="project" value="UniProtKB-ARBA"/>
</dbReference>
<dbReference type="RefSeq" id="WP_013321648.1">
    <property type="nucleotide sequence ID" value="NC_014501.1"/>
</dbReference>
<dbReference type="Proteomes" id="UP000008206">
    <property type="component" value="Chromosome"/>
</dbReference>
<feature type="transmembrane region" description="Helical" evidence="1">
    <location>
        <begin position="101"/>
        <end position="127"/>
    </location>
</feature>
<reference evidence="4" key="1">
    <citation type="journal article" date="2011" name="MBio">
        <title>Novel metabolic attributes of the genus Cyanothece, comprising a group of unicellular nitrogen-fixing Cyanobacteria.</title>
        <authorList>
            <person name="Bandyopadhyay A."/>
            <person name="Elvitigala T."/>
            <person name="Welsh E."/>
            <person name="Stockel J."/>
            <person name="Liberton M."/>
            <person name="Min H."/>
            <person name="Sherman L.A."/>
            <person name="Pakrasi H.B."/>
        </authorList>
    </citation>
    <scope>NUCLEOTIDE SEQUENCE [LARGE SCALE GENOMIC DNA]</scope>
    <source>
        <strain evidence="4">PCC 7822</strain>
    </source>
</reference>
<accession>E0U5F1</accession>
<dbReference type="OrthoDB" id="3034706at2"/>
<name>E0U5F1_GLOV7</name>
<dbReference type="HOGENOM" id="CLU_062525_0_0_3"/>
<protein>
    <submittedName>
        <fullName evidence="3">Abortive infection protein</fullName>
    </submittedName>
</protein>
<keyword evidence="4" id="KW-1185">Reference proteome</keyword>
<keyword evidence="1" id="KW-1133">Transmembrane helix</keyword>
<feature type="transmembrane region" description="Helical" evidence="1">
    <location>
        <begin position="203"/>
        <end position="227"/>
    </location>
</feature>
<feature type="transmembrane region" description="Helical" evidence="1">
    <location>
        <begin position="175"/>
        <end position="191"/>
    </location>
</feature>
<keyword evidence="1" id="KW-0472">Membrane</keyword>
<proteinExistence type="predicted"/>
<dbReference type="InterPro" id="IPR003675">
    <property type="entry name" value="Rce1/LyrA-like_dom"/>
</dbReference>
<evidence type="ECO:0000313" key="3">
    <source>
        <dbReference type="EMBL" id="ADN13541.1"/>
    </source>
</evidence>
<dbReference type="eggNOG" id="COG1266">
    <property type="taxonomic scope" value="Bacteria"/>
</dbReference>
<feature type="transmembrane region" description="Helical" evidence="1">
    <location>
        <begin position="22"/>
        <end position="43"/>
    </location>
</feature>
<dbReference type="GO" id="GO:0080120">
    <property type="term" value="P:CAAX-box protein maturation"/>
    <property type="evidence" value="ECO:0007669"/>
    <property type="project" value="UniProtKB-ARBA"/>
</dbReference>
<dbReference type="Pfam" id="PF02517">
    <property type="entry name" value="Rce1-like"/>
    <property type="match status" value="1"/>
</dbReference>
<evidence type="ECO:0000256" key="1">
    <source>
        <dbReference type="SAM" id="Phobius"/>
    </source>
</evidence>
<feature type="domain" description="CAAX prenyl protease 2/Lysostaphin resistance protein A-like" evidence="2">
    <location>
        <begin position="140"/>
        <end position="233"/>
    </location>
</feature>
<organism evidence="3 4">
    <name type="scientific">Gloeothece verrucosa (strain PCC 7822)</name>
    <name type="common">Cyanothece sp. (strain PCC 7822)</name>
    <dbReference type="NCBI Taxonomy" id="497965"/>
    <lineage>
        <taxon>Bacteria</taxon>
        <taxon>Bacillati</taxon>
        <taxon>Cyanobacteriota</taxon>
        <taxon>Cyanophyceae</taxon>
        <taxon>Oscillatoriophycideae</taxon>
        <taxon>Chroococcales</taxon>
        <taxon>Aphanothecaceae</taxon>
        <taxon>Gloeothece</taxon>
        <taxon>Gloeothece verrucosa</taxon>
    </lineage>
</organism>
<feature type="transmembrane region" description="Helical" evidence="1">
    <location>
        <begin position="262"/>
        <end position="281"/>
    </location>
</feature>
<dbReference type="KEGG" id="cyj:Cyan7822_1549"/>
<feature type="transmembrane region" description="Helical" evidence="1">
    <location>
        <begin position="139"/>
        <end position="163"/>
    </location>
</feature>
<evidence type="ECO:0000259" key="2">
    <source>
        <dbReference type="Pfam" id="PF02517"/>
    </source>
</evidence>
<dbReference type="EMBL" id="CP002198">
    <property type="protein sequence ID" value="ADN13541.1"/>
    <property type="molecule type" value="Genomic_DNA"/>
</dbReference>
<evidence type="ECO:0000313" key="4">
    <source>
        <dbReference type="Proteomes" id="UP000008206"/>
    </source>
</evidence>
<dbReference type="PANTHER" id="PTHR39430:SF1">
    <property type="entry name" value="PROTEASE"/>
    <property type="match status" value="1"/>
</dbReference>
<keyword evidence="1" id="KW-0812">Transmembrane</keyword>
<gene>
    <name evidence="3" type="ordered locus">Cyan7822_1549</name>
</gene>
<dbReference type="STRING" id="497965.Cyan7822_1549"/>
<sequence length="283" mass="31111">MWFSFVSPSNFWSDLVISKNSWLKILIFLVAWVIIWFPIAIPLAWRLKWNPLKNLTLSVEQKLPLIISLYLLAPLGVWEMAKLEGETLADYGMVFNPPLFWHLGTGISLGIGILGLIFGAEGLLGWINWHGEKFPKFGTVIFPLLGLALVVGGIEELVFRGLFLNKLEQDYSREIAAILSSAIFALLHLVWERKNTLAQLPGLWLMGIVLVAARWVAGGNLGLAWGLHTGWVWAMASLDTAGLISYSGKGSPWLTGLGGQPLAGLAGILCMVITGIILLVMSH</sequence>
<dbReference type="AlphaFoldDB" id="E0U5F1"/>
<dbReference type="PANTHER" id="PTHR39430">
    <property type="entry name" value="MEMBRANE-ASSOCIATED PROTEASE-RELATED"/>
    <property type="match status" value="1"/>
</dbReference>